<keyword evidence="6 14" id="KW-0349">Heme</keyword>
<feature type="binding site" description="axial binding residue" evidence="12">
    <location>
        <position position="166"/>
    </location>
    <ligand>
        <name>heme b</name>
        <dbReference type="ChEBI" id="CHEBI:60344"/>
    </ligand>
    <ligandPart>
        <name>Fe</name>
        <dbReference type="ChEBI" id="CHEBI:18248"/>
    </ligandPart>
</feature>
<comment type="similarity">
    <text evidence="3">Belongs to the peroxidase family. Ascorbate peroxidase subfamily.</text>
</comment>
<dbReference type="EC" id="1.11.1.7" evidence="4 14"/>
<keyword evidence="8 14" id="KW-0560">Oxidoreductase</keyword>
<keyword evidence="14" id="KW-0376">Hydrogen peroxide</keyword>
<feature type="disulfide bond" evidence="13">
    <location>
        <begin position="173"/>
        <end position="205"/>
    </location>
</feature>
<dbReference type="GO" id="GO:0140825">
    <property type="term" value="F:lactoperoxidase activity"/>
    <property type="evidence" value="ECO:0007669"/>
    <property type="project" value="UniProtKB-EC"/>
</dbReference>
<sequence length="286" mass="31684">MEIIPYRLYTVPLFCLLFLGHFVSGQLDYNFYDHSCPNLTGIVRNGVASAVAKETRMAALFCAYTSMIVLSIGFEVIDAIKADVERACPSTVSCADILTLAVREAIYLVGGPFWLVAMGRRDGLTANETAANEQLPSPIEPLENITAKFTSKGLTLKDVVVLSGAHTIGFAQCFTFKSRLFNFDNTGNPDPTLDASLLQSLQQICPNQADSNTNLAPLDSVTTNKFDNVYYRNLVNNSDFFSQTKLSWGTTELLPWLCCTTGFPIFCLSFQNINGEDELHWCTYWT</sequence>
<feature type="binding site" evidence="12">
    <location>
        <position position="66"/>
    </location>
    <ligand>
        <name>Ca(2+)</name>
        <dbReference type="ChEBI" id="CHEBI:29108"/>
        <label>1</label>
    </ligand>
</feature>
<gene>
    <name evidence="16" type="primary">PER10_0</name>
    <name evidence="16" type="ORF">CK203_000292</name>
</gene>
<evidence type="ECO:0000256" key="12">
    <source>
        <dbReference type="PIRSR" id="PIRSR600823-3"/>
    </source>
</evidence>
<feature type="binding site" evidence="12">
    <location>
        <position position="219"/>
    </location>
    <ligand>
        <name>Ca(2+)</name>
        <dbReference type="ChEBI" id="CHEBI:29108"/>
        <label>2</label>
    </ligand>
</feature>
<dbReference type="InterPro" id="IPR000823">
    <property type="entry name" value="Peroxidase_pln"/>
</dbReference>
<proteinExistence type="inferred from homology"/>
<feature type="domain" description="Plant heme peroxidase family profile" evidence="15">
    <location>
        <begin position="26"/>
        <end position="242"/>
    </location>
</feature>
<dbReference type="Gene3D" id="1.10.520.10">
    <property type="match status" value="2"/>
</dbReference>
<evidence type="ECO:0000256" key="7">
    <source>
        <dbReference type="ARBA" id="ARBA00022723"/>
    </source>
</evidence>
<dbReference type="GO" id="GO:0006979">
    <property type="term" value="P:response to oxidative stress"/>
    <property type="evidence" value="ECO:0007669"/>
    <property type="project" value="UniProtKB-UniRule"/>
</dbReference>
<dbReference type="PANTHER" id="PTHR31388:SF180">
    <property type="entry name" value="PEROXIDASE"/>
    <property type="match status" value="1"/>
</dbReference>
<keyword evidence="7 12" id="KW-0479">Metal-binding</keyword>
<accession>A0A438KQD1</accession>
<evidence type="ECO:0000256" key="1">
    <source>
        <dbReference type="ARBA" id="ARBA00000189"/>
    </source>
</evidence>
<comment type="catalytic activity">
    <reaction evidence="1 14">
        <text>2 a phenolic donor + H2O2 = 2 a phenolic radical donor + 2 H2O</text>
        <dbReference type="Rhea" id="RHEA:56136"/>
        <dbReference type="ChEBI" id="CHEBI:15377"/>
        <dbReference type="ChEBI" id="CHEBI:16240"/>
        <dbReference type="ChEBI" id="CHEBI:139520"/>
        <dbReference type="ChEBI" id="CHEBI:139521"/>
        <dbReference type="EC" id="1.11.1.7"/>
    </reaction>
</comment>
<feature type="binding site" evidence="12">
    <location>
        <position position="227"/>
    </location>
    <ligand>
        <name>Ca(2+)</name>
        <dbReference type="ChEBI" id="CHEBI:29108"/>
        <label>2</label>
    </ligand>
</feature>
<name>A0A438KQD1_VITVI</name>
<feature type="chain" id="PRO_5018810707" description="Peroxidase" evidence="14">
    <location>
        <begin position="26"/>
        <end position="286"/>
    </location>
</feature>
<evidence type="ECO:0000256" key="3">
    <source>
        <dbReference type="ARBA" id="ARBA00006873"/>
    </source>
</evidence>
<evidence type="ECO:0000256" key="6">
    <source>
        <dbReference type="ARBA" id="ARBA00022617"/>
    </source>
</evidence>
<keyword evidence="9 12" id="KW-0408">Iron</keyword>
<dbReference type="InterPro" id="IPR010255">
    <property type="entry name" value="Haem_peroxidase_sf"/>
</dbReference>
<feature type="binding site" evidence="11">
    <location>
        <position position="136"/>
    </location>
    <ligand>
        <name>substrate</name>
    </ligand>
</feature>
<dbReference type="SUPFAM" id="SSF48113">
    <property type="entry name" value="Heme-dependent peroxidases"/>
    <property type="match status" value="1"/>
</dbReference>
<evidence type="ECO:0000256" key="14">
    <source>
        <dbReference type="RuleBase" id="RU362060"/>
    </source>
</evidence>
<keyword evidence="5 14" id="KW-0575">Peroxidase</keyword>
<dbReference type="GO" id="GO:0046872">
    <property type="term" value="F:metal ion binding"/>
    <property type="evidence" value="ECO:0007669"/>
    <property type="project" value="UniProtKB-UniRule"/>
</dbReference>
<dbReference type="AlphaFoldDB" id="A0A438KQD1"/>
<evidence type="ECO:0000256" key="10">
    <source>
        <dbReference type="ARBA" id="ARBA00023157"/>
    </source>
</evidence>
<dbReference type="PANTHER" id="PTHR31388">
    <property type="entry name" value="PEROXIDASE 72-RELATED"/>
    <property type="match status" value="1"/>
</dbReference>
<keyword evidence="14" id="KW-0732">Signal</keyword>
<dbReference type="InterPro" id="IPR002016">
    <property type="entry name" value="Haem_peroxidase"/>
</dbReference>
<evidence type="ECO:0000313" key="16">
    <source>
        <dbReference type="EMBL" id="RVX23411.1"/>
    </source>
</evidence>
<dbReference type="PRINTS" id="PR00461">
    <property type="entry name" value="PLPEROXIDASE"/>
</dbReference>
<dbReference type="EMBL" id="QGNW01000001">
    <property type="protein sequence ID" value="RVX23411.1"/>
    <property type="molecule type" value="Genomic_DNA"/>
</dbReference>
<keyword evidence="12 14" id="KW-0106">Calcium</keyword>
<evidence type="ECO:0000256" key="11">
    <source>
        <dbReference type="PIRSR" id="PIRSR600823-2"/>
    </source>
</evidence>
<dbReference type="PRINTS" id="PR00458">
    <property type="entry name" value="PEROXIDASE"/>
</dbReference>
<comment type="function">
    <text evidence="2">Removal of H(2)O(2), oxidation of toxic reductants, biosynthesis and degradation of lignin, suberization, auxin catabolism, response to environmental stresses such as wounding, pathogen attack and oxidative stress. These functions might be dependent on each isozyme/isoform in each plant tissue.</text>
</comment>
<dbReference type="InterPro" id="IPR019793">
    <property type="entry name" value="Peroxidases_heam-ligand_BS"/>
</dbReference>
<evidence type="ECO:0000256" key="13">
    <source>
        <dbReference type="PIRSR" id="PIRSR600823-5"/>
    </source>
</evidence>
<dbReference type="GO" id="GO:0005576">
    <property type="term" value="C:extracellular region"/>
    <property type="evidence" value="ECO:0007669"/>
    <property type="project" value="UniProtKB-SubCell"/>
</dbReference>
<feature type="binding site" evidence="12">
    <location>
        <position position="167"/>
    </location>
    <ligand>
        <name>Ca(2+)</name>
        <dbReference type="ChEBI" id="CHEBI:29108"/>
        <label>2</label>
    </ligand>
</feature>
<keyword evidence="10 13" id="KW-1015">Disulfide bond</keyword>
<evidence type="ECO:0000256" key="5">
    <source>
        <dbReference type="ARBA" id="ARBA00022559"/>
    </source>
</evidence>
<comment type="caution">
    <text evidence="16">The sequence shown here is derived from an EMBL/GenBank/DDBJ whole genome shotgun (WGS) entry which is preliminary data.</text>
</comment>
<evidence type="ECO:0000313" key="17">
    <source>
        <dbReference type="Proteomes" id="UP000288805"/>
    </source>
</evidence>
<reference evidence="16 17" key="1">
    <citation type="journal article" date="2018" name="PLoS Genet.">
        <title>Population sequencing reveals clonal diversity and ancestral inbreeding in the grapevine cultivar Chardonnay.</title>
        <authorList>
            <person name="Roach M.J."/>
            <person name="Johnson D.L."/>
            <person name="Bohlmann J."/>
            <person name="van Vuuren H.J."/>
            <person name="Jones S.J."/>
            <person name="Pretorius I.S."/>
            <person name="Schmidt S.A."/>
            <person name="Borneman A.R."/>
        </authorList>
    </citation>
    <scope>NUCLEOTIDE SEQUENCE [LARGE SCALE GENOMIC DNA]</scope>
    <source>
        <strain evidence="17">cv. Chardonnay</strain>
        <tissue evidence="16">Leaf</tissue>
    </source>
</reference>
<comment type="cofactor">
    <cofactor evidence="12 14">
        <name>heme b</name>
        <dbReference type="ChEBI" id="CHEBI:60344"/>
    </cofactor>
    <text evidence="12 14">Binds 1 heme b (iron(II)-protoporphyrin IX) group per subunit.</text>
</comment>
<organism evidence="16 17">
    <name type="scientific">Vitis vinifera</name>
    <name type="common">Grape</name>
    <dbReference type="NCBI Taxonomy" id="29760"/>
    <lineage>
        <taxon>Eukaryota</taxon>
        <taxon>Viridiplantae</taxon>
        <taxon>Streptophyta</taxon>
        <taxon>Embryophyta</taxon>
        <taxon>Tracheophyta</taxon>
        <taxon>Spermatophyta</taxon>
        <taxon>Magnoliopsida</taxon>
        <taxon>eudicotyledons</taxon>
        <taxon>Gunneridae</taxon>
        <taxon>Pentapetalae</taxon>
        <taxon>rosids</taxon>
        <taxon>Vitales</taxon>
        <taxon>Vitaceae</taxon>
        <taxon>Viteae</taxon>
        <taxon>Vitis</taxon>
    </lineage>
</organism>
<dbReference type="GO" id="GO:0020037">
    <property type="term" value="F:heme binding"/>
    <property type="evidence" value="ECO:0007669"/>
    <property type="project" value="UniProtKB-UniRule"/>
</dbReference>
<evidence type="ECO:0000256" key="4">
    <source>
        <dbReference type="ARBA" id="ARBA00012313"/>
    </source>
</evidence>
<comment type="similarity">
    <text evidence="14">Belongs to the peroxidase family. Classical plant (class III) peroxidase subfamily.</text>
</comment>
<evidence type="ECO:0000256" key="8">
    <source>
        <dbReference type="ARBA" id="ARBA00023002"/>
    </source>
</evidence>
<feature type="signal peptide" evidence="14">
    <location>
        <begin position="1"/>
        <end position="25"/>
    </location>
</feature>
<dbReference type="GO" id="GO:0042744">
    <property type="term" value="P:hydrogen peroxide catabolic process"/>
    <property type="evidence" value="ECO:0007669"/>
    <property type="project" value="UniProtKB-KW"/>
</dbReference>
<comment type="subcellular location">
    <subcellularLocation>
        <location evidence="14">Secreted</location>
    </subcellularLocation>
</comment>
<evidence type="ECO:0000256" key="2">
    <source>
        <dbReference type="ARBA" id="ARBA00002322"/>
    </source>
</evidence>
<dbReference type="PROSITE" id="PS00435">
    <property type="entry name" value="PEROXIDASE_1"/>
    <property type="match status" value="1"/>
</dbReference>
<dbReference type="FunFam" id="1.10.420.10:FF:000001">
    <property type="entry name" value="Peroxidase"/>
    <property type="match status" value="1"/>
</dbReference>
<comment type="cofactor">
    <cofactor evidence="12 14">
        <name>Ca(2+)</name>
        <dbReference type="ChEBI" id="CHEBI:29108"/>
    </cofactor>
    <text evidence="12 14">Binds 2 calcium ions per subunit.</text>
</comment>
<feature type="binding site" evidence="12">
    <location>
        <position position="222"/>
    </location>
    <ligand>
        <name>Ca(2+)</name>
        <dbReference type="ChEBI" id="CHEBI:29108"/>
        <label>2</label>
    </ligand>
</feature>
<keyword evidence="14" id="KW-0964">Secreted</keyword>
<evidence type="ECO:0000256" key="9">
    <source>
        <dbReference type="ARBA" id="ARBA00023004"/>
    </source>
</evidence>
<feature type="disulfide bond" evidence="13">
    <location>
        <begin position="36"/>
        <end position="88"/>
    </location>
</feature>
<protein>
    <recommendedName>
        <fullName evidence="4 14">Peroxidase</fullName>
        <ecNumber evidence="4 14">1.11.1.7</ecNumber>
    </recommendedName>
</protein>
<dbReference type="Gene3D" id="1.10.420.10">
    <property type="entry name" value="Peroxidase, domain 2"/>
    <property type="match status" value="1"/>
</dbReference>
<dbReference type="Pfam" id="PF00141">
    <property type="entry name" value="peroxidase"/>
    <property type="match status" value="1"/>
</dbReference>
<dbReference type="Proteomes" id="UP000288805">
    <property type="component" value="Unassembled WGS sequence"/>
</dbReference>
<evidence type="ECO:0000259" key="15">
    <source>
        <dbReference type="PROSITE" id="PS50873"/>
    </source>
</evidence>
<dbReference type="PROSITE" id="PS50873">
    <property type="entry name" value="PEROXIDASE_4"/>
    <property type="match status" value="1"/>
</dbReference>